<gene>
    <name evidence="1" type="ORF">METZ01_LOCUS359343</name>
</gene>
<dbReference type="GO" id="GO:0004177">
    <property type="term" value="F:aminopeptidase activity"/>
    <property type="evidence" value="ECO:0007669"/>
    <property type="project" value="InterPro"/>
</dbReference>
<sequence>TTIGPATAAGTGLRTVDLGVAQLAMHSAREFCGSEDPMMLGRLLVAVLGG</sequence>
<protein>
    <recommendedName>
        <fullName evidence="2">M18 family aminopeptidase</fullName>
    </recommendedName>
</protein>
<dbReference type="InterPro" id="IPR001948">
    <property type="entry name" value="Peptidase_M18"/>
</dbReference>
<dbReference type="PANTHER" id="PTHR28570:SF3">
    <property type="entry name" value="ASPARTYL AMINOPEPTIDASE"/>
    <property type="match status" value="1"/>
</dbReference>
<dbReference type="Gene3D" id="3.40.630.10">
    <property type="entry name" value="Zn peptidases"/>
    <property type="match status" value="1"/>
</dbReference>
<name>A0A382S9E7_9ZZZZ</name>
<dbReference type="EMBL" id="UINC01127399">
    <property type="protein sequence ID" value="SVD06489.1"/>
    <property type="molecule type" value="Genomic_DNA"/>
</dbReference>
<feature type="non-terminal residue" evidence="1">
    <location>
        <position position="1"/>
    </location>
</feature>
<dbReference type="PANTHER" id="PTHR28570">
    <property type="entry name" value="ASPARTYL AMINOPEPTIDASE"/>
    <property type="match status" value="1"/>
</dbReference>
<dbReference type="Pfam" id="PF02127">
    <property type="entry name" value="Peptidase_M18"/>
    <property type="match status" value="1"/>
</dbReference>
<proteinExistence type="predicted"/>
<evidence type="ECO:0008006" key="2">
    <source>
        <dbReference type="Google" id="ProtNLM"/>
    </source>
</evidence>
<dbReference type="SUPFAM" id="SSF53187">
    <property type="entry name" value="Zn-dependent exopeptidases"/>
    <property type="match status" value="1"/>
</dbReference>
<dbReference type="AlphaFoldDB" id="A0A382S9E7"/>
<reference evidence="1" key="1">
    <citation type="submission" date="2018-05" db="EMBL/GenBank/DDBJ databases">
        <authorList>
            <person name="Lanie J.A."/>
            <person name="Ng W.-L."/>
            <person name="Kazmierczak K.M."/>
            <person name="Andrzejewski T.M."/>
            <person name="Davidsen T.M."/>
            <person name="Wayne K.J."/>
            <person name="Tettelin H."/>
            <person name="Glass J.I."/>
            <person name="Rusch D."/>
            <person name="Podicherti R."/>
            <person name="Tsui H.-C.T."/>
            <person name="Winkler M.E."/>
        </authorList>
    </citation>
    <scope>NUCLEOTIDE SEQUENCE</scope>
</reference>
<dbReference type="GO" id="GO:0006508">
    <property type="term" value="P:proteolysis"/>
    <property type="evidence" value="ECO:0007669"/>
    <property type="project" value="InterPro"/>
</dbReference>
<organism evidence="1">
    <name type="scientific">marine metagenome</name>
    <dbReference type="NCBI Taxonomy" id="408172"/>
    <lineage>
        <taxon>unclassified sequences</taxon>
        <taxon>metagenomes</taxon>
        <taxon>ecological metagenomes</taxon>
    </lineage>
</organism>
<dbReference type="GO" id="GO:0008270">
    <property type="term" value="F:zinc ion binding"/>
    <property type="evidence" value="ECO:0007669"/>
    <property type="project" value="InterPro"/>
</dbReference>
<accession>A0A382S9E7</accession>
<evidence type="ECO:0000313" key="1">
    <source>
        <dbReference type="EMBL" id="SVD06489.1"/>
    </source>
</evidence>